<dbReference type="RefSeq" id="WP_187562819.1">
    <property type="nucleotide sequence ID" value="NZ_JACGWS010000008.1"/>
</dbReference>
<proteinExistence type="predicted"/>
<comment type="caution">
    <text evidence="2">The sequence shown here is derived from an EMBL/GenBank/DDBJ whole genome shotgun (WGS) entry which is preliminary data.</text>
</comment>
<organism evidence="2 3">
    <name type="scientific">Kordia aestuariivivens</name>
    <dbReference type="NCBI Taxonomy" id="2759037"/>
    <lineage>
        <taxon>Bacteria</taxon>
        <taxon>Pseudomonadati</taxon>
        <taxon>Bacteroidota</taxon>
        <taxon>Flavobacteriia</taxon>
        <taxon>Flavobacteriales</taxon>
        <taxon>Flavobacteriaceae</taxon>
        <taxon>Kordia</taxon>
    </lineage>
</organism>
<keyword evidence="1" id="KW-0812">Transmembrane</keyword>
<gene>
    <name evidence="2" type="ORF">H2O64_13940</name>
</gene>
<dbReference type="Proteomes" id="UP000619238">
    <property type="component" value="Unassembled WGS sequence"/>
</dbReference>
<accession>A0ABR7QBA3</accession>
<evidence type="ECO:0000256" key="1">
    <source>
        <dbReference type="SAM" id="Phobius"/>
    </source>
</evidence>
<name>A0ABR7QBA3_9FLAO</name>
<keyword evidence="3" id="KW-1185">Reference proteome</keyword>
<evidence type="ECO:0008006" key="4">
    <source>
        <dbReference type="Google" id="ProtNLM"/>
    </source>
</evidence>
<reference evidence="2 3" key="1">
    <citation type="submission" date="2020-07" db="EMBL/GenBank/DDBJ databases">
        <title>Description of Kordia aestuariivivens sp. nov., isolated from a tidal flat.</title>
        <authorList>
            <person name="Park S."/>
            <person name="Yoon J.-H."/>
        </authorList>
    </citation>
    <scope>NUCLEOTIDE SEQUENCE [LARGE SCALE GENOMIC DNA]</scope>
    <source>
        <strain evidence="2 3">YSTF-M3</strain>
    </source>
</reference>
<feature type="transmembrane region" description="Helical" evidence="1">
    <location>
        <begin position="105"/>
        <end position="125"/>
    </location>
</feature>
<feature type="transmembrane region" description="Helical" evidence="1">
    <location>
        <begin position="83"/>
        <end position="99"/>
    </location>
</feature>
<keyword evidence="1" id="KW-1133">Transmembrane helix</keyword>
<sequence>MEELTPTAQTEEVNVCNTCASEFFVHTSKMKNICPECAHLIYNHKRCFHKFENERCSKCYWNGKTSAYALKLKQKALKKQKNARINVLIGIIFTAISLIQSLSGLLFGGISYWGLFGLLIFIPFLMRSIQYKKQLDKEYNIL</sequence>
<evidence type="ECO:0000313" key="2">
    <source>
        <dbReference type="EMBL" id="MBC8755773.1"/>
    </source>
</evidence>
<evidence type="ECO:0000313" key="3">
    <source>
        <dbReference type="Proteomes" id="UP000619238"/>
    </source>
</evidence>
<protein>
    <recommendedName>
        <fullName evidence="4">DUF983 domain-containing protein</fullName>
    </recommendedName>
</protein>
<dbReference type="EMBL" id="JACGWS010000008">
    <property type="protein sequence ID" value="MBC8755773.1"/>
    <property type="molecule type" value="Genomic_DNA"/>
</dbReference>
<keyword evidence="1" id="KW-0472">Membrane</keyword>